<dbReference type="Pfam" id="PF24355">
    <property type="entry name" value="DUF7514"/>
    <property type="match status" value="1"/>
</dbReference>
<dbReference type="OrthoDB" id="3268672at2759"/>
<feature type="compositionally biased region" description="Polar residues" evidence="1">
    <location>
        <begin position="1"/>
        <end position="15"/>
    </location>
</feature>
<evidence type="ECO:0000313" key="4">
    <source>
        <dbReference type="Proteomes" id="UP000703269"/>
    </source>
</evidence>
<dbReference type="AlphaFoldDB" id="A0A9P3GMU3"/>
<feature type="compositionally biased region" description="Pro residues" evidence="1">
    <location>
        <begin position="83"/>
        <end position="96"/>
    </location>
</feature>
<proteinExistence type="predicted"/>
<gene>
    <name evidence="3" type="ORF">PsYK624_141180</name>
</gene>
<dbReference type="Proteomes" id="UP000703269">
    <property type="component" value="Unassembled WGS sequence"/>
</dbReference>
<keyword evidence="4" id="KW-1185">Reference proteome</keyword>
<feature type="compositionally biased region" description="Pro residues" evidence="1">
    <location>
        <begin position="27"/>
        <end position="46"/>
    </location>
</feature>
<evidence type="ECO:0000313" key="3">
    <source>
        <dbReference type="EMBL" id="GJE97896.1"/>
    </source>
</evidence>
<organism evidence="3 4">
    <name type="scientific">Phanerochaete sordida</name>
    <dbReference type="NCBI Taxonomy" id="48140"/>
    <lineage>
        <taxon>Eukaryota</taxon>
        <taxon>Fungi</taxon>
        <taxon>Dikarya</taxon>
        <taxon>Basidiomycota</taxon>
        <taxon>Agaricomycotina</taxon>
        <taxon>Agaricomycetes</taxon>
        <taxon>Polyporales</taxon>
        <taxon>Phanerochaetaceae</taxon>
        <taxon>Phanerochaete</taxon>
    </lineage>
</organism>
<dbReference type="EMBL" id="BPQB01000078">
    <property type="protein sequence ID" value="GJE97896.1"/>
    <property type="molecule type" value="Genomic_DNA"/>
</dbReference>
<feature type="region of interest" description="Disordered" evidence="1">
    <location>
        <begin position="1"/>
        <end position="122"/>
    </location>
</feature>
<name>A0A9P3GMU3_9APHY</name>
<evidence type="ECO:0000256" key="1">
    <source>
        <dbReference type="SAM" id="MobiDB-lite"/>
    </source>
</evidence>
<protein>
    <recommendedName>
        <fullName evidence="2">DUF7514 domain-containing protein</fullName>
    </recommendedName>
</protein>
<feature type="domain" description="DUF7514" evidence="2">
    <location>
        <begin position="131"/>
        <end position="283"/>
    </location>
</feature>
<sequence>MKYSYSPSAGFQVTPSVGHARAASLSLPPPRPTPPPAAPTQYPAPAPAASYPNPSFLPTPIASPPAMPASPFYGSFAAAQQPQGPPPGYAPPLPPRRPSEASQKPPVANGYTPVSFDSPHPSGLTPEQFYGSLIDSSARPTEILSRMSDASFFWLDQSCDIPGLRGTGVVEPAKYGWLMSKLGTAPEECSAVEQCLESFYTTAAIPFRYVQTPRGQVPVVDRRGWLHLEVWEARAMPQEAFETWTKILARMPLVDPATGAPFPTPFPRGALPLAPEPTLQAQYLAWQTQCVTTIQRQRSEAMVQNIMNAARPAYNPYNFGAGALGGGASAFGANALGGGANAGSGGGGDDSNSNGNGHAGVLDTVNNVATLANTVLGAFGVGGGNAGNAGGAGGAAQLGVTALGALGGGAFGGYGTGYGY</sequence>
<feature type="compositionally biased region" description="Pro residues" evidence="1">
    <location>
        <begin position="55"/>
        <end position="68"/>
    </location>
</feature>
<dbReference type="InterPro" id="IPR055936">
    <property type="entry name" value="DUF7514"/>
</dbReference>
<evidence type="ECO:0000259" key="2">
    <source>
        <dbReference type="Pfam" id="PF24355"/>
    </source>
</evidence>
<comment type="caution">
    <text evidence="3">The sequence shown here is derived from an EMBL/GenBank/DDBJ whole genome shotgun (WGS) entry which is preliminary data.</text>
</comment>
<accession>A0A9P3GMU3</accession>
<reference evidence="3 4" key="1">
    <citation type="submission" date="2021-08" db="EMBL/GenBank/DDBJ databases">
        <title>Draft Genome Sequence of Phanerochaete sordida strain YK-624.</title>
        <authorList>
            <person name="Mori T."/>
            <person name="Dohra H."/>
            <person name="Suzuki T."/>
            <person name="Kawagishi H."/>
            <person name="Hirai H."/>
        </authorList>
    </citation>
    <scope>NUCLEOTIDE SEQUENCE [LARGE SCALE GENOMIC DNA]</scope>
    <source>
        <strain evidence="3 4">YK-624</strain>
    </source>
</reference>